<sequence>MDQHTALLLVFVSSFLVYNNVWDSCGKSFFVHQMYNALTGYVHIAITADRLGKALYCLPCTDNKFGSFVLRYAVLFR</sequence>
<protein>
    <submittedName>
        <fullName evidence="1">Uncharacterized protein</fullName>
    </submittedName>
</protein>
<evidence type="ECO:0000313" key="2">
    <source>
        <dbReference type="Proteomes" id="UP000027661"/>
    </source>
</evidence>
<dbReference type="PATRIC" id="fig|1339352.3.peg.1266"/>
<reference evidence="1 2" key="1">
    <citation type="submission" date="2014-04" db="EMBL/GenBank/DDBJ databases">
        <authorList>
            <person name="Sears C."/>
            <person name="Carroll K."/>
            <person name="Sack B.R."/>
            <person name="Qadri F."/>
            <person name="Myers L.L."/>
            <person name="Chung G.-T."/>
            <person name="Escheverria P."/>
            <person name="Fraser C.M."/>
            <person name="Sadzewicz L."/>
            <person name="Shefchek K.A."/>
            <person name="Tallon L."/>
            <person name="Das S.P."/>
            <person name="Daugherty S."/>
            <person name="Mongodin E.F."/>
        </authorList>
    </citation>
    <scope>NUCLEOTIDE SEQUENCE [LARGE SCALE GENOMIC DNA]</scope>
    <source>
        <strain evidence="1 2">3975 RP4</strain>
    </source>
</reference>
<name>A0A069SM69_PHOVU</name>
<dbReference type="EMBL" id="JNHM01000014">
    <property type="protein sequence ID" value="KDS55104.1"/>
    <property type="molecule type" value="Genomic_DNA"/>
</dbReference>
<dbReference type="AlphaFoldDB" id="A0A069SM69"/>
<comment type="caution">
    <text evidence="1">The sequence shown here is derived from an EMBL/GenBank/DDBJ whole genome shotgun (WGS) entry which is preliminary data.</text>
</comment>
<organism evidence="1 2">
    <name type="scientific">Phocaeicola vulgatus str. 3975 RP4</name>
    <dbReference type="NCBI Taxonomy" id="1339352"/>
    <lineage>
        <taxon>Bacteria</taxon>
        <taxon>Pseudomonadati</taxon>
        <taxon>Bacteroidota</taxon>
        <taxon>Bacteroidia</taxon>
        <taxon>Bacteroidales</taxon>
        <taxon>Bacteroidaceae</taxon>
        <taxon>Phocaeicola</taxon>
    </lineage>
</organism>
<evidence type="ECO:0000313" key="1">
    <source>
        <dbReference type="EMBL" id="KDS55104.1"/>
    </source>
</evidence>
<dbReference type="Proteomes" id="UP000027661">
    <property type="component" value="Unassembled WGS sequence"/>
</dbReference>
<gene>
    <name evidence="1" type="ORF">M099_1307</name>
</gene>
<accession>A0A069SM69</accession>
<proteinExistence type="predicted"/>